<evidence type="ECO:0000256" key="5">
    <source>
        <dbReference type="PIRSR" id="PIRSR604574-2"/>
    </source>
</evidence>
<gene>
    <name evidence="9" type="primary">LOC116287187</name>
</gene>
<dbReference type="InterPro" id="IPR004574">
    <property type="entry name" value="Alkb"/>
</dbReference>
<dbReference type="InParanoid" id="A0A6P8HB16"/>
<keyword evidence="4 5" id="KW-0408">Iron</keyword>
<feature type="binding site" evidence="5">
    <location>
        <position position="269"/>
    </location>
    <ligand>
        <name>Fe cation</name>
        <dbReference type="ChEBI" id="CHEBI:24875"/>
        <note>catalytic</note>
    </ligand>
</feature>
<dbReference type="KEGG" id="aten:116287187"/>
<keyword evidence="1 5" id="KW-0479">Metal-binding</keyword>
<feature type="region of interest" description="Disordered" evidence="6">
    <location>
        <begin position="291"/>
        <end position="313"/>
    </location>
</feature>
<keyword evidence="8" id="KW-1185">Reference proteome</keyword>
<dbReference type="OrthoDB" id="6614653at2759"/>
<dbReference type="InterPro" id="IPR037151">
    <property type="entry name" value="AlkB-like_sf"/>
</dbReference>
<comment type="cofactor">
    <cofactor evidence="5">
        <name>Fe(2+)</name>
        <dbReference type="ChEBI" id="CHEBI:29033"/>
    </cofactor>
    <text evidence="5">Binds 1 Fe(2+) ion per subunit.</text>
</comment>
<dbReference type="InterPro" id="IPR027450">
    <property type="entry name" value="AlkB-like"/>
</dbReference>
<evidence type="ECO:0000256" key="1">
    <source>
        <dbReference type="ARBA" id="ARBA00022723"/>
    </source>
</evidence>
<evidence type="ECO:0000313" key="9">
    <source>
        <dbReference type="RefSeq" id="XP_031549690.1"/>
    </source>
</evidence>
<evidence type="ECO:0000256" key="4">
    <source>
        <dbReference type="ARBA" id="ARBA00023004"/>
    </source>
</evidence>
<dbReference type="GeneID" id="116287187"/>
<evidence type="ECO:0000256" key="3">
    <source>
        <dbReference type="ARBA" id="ARBA00023002"/>
    </source>
</evidence>
<dbReference type="GO" id="GO:0005737">
    <property type="term" value="C:cytoplasm"/>
    <property type="evidence" value="ECO:0007669"/>
    <property type="project" value="TreeGrafter"/>
</dbReference>
<evidence type="ECO:0000256" key="2">
    <source>
        <dbReference type="ARBA" id="ARBA00022964"/>
    </source>
</evidence>
<dbReference type="RefSeq" id="XP_031549690.1">
    <property type="nucleotide sequence ID" value="XM_031693830.1"/>
</dbReference>
<feature type="binding site" evidence="5">
    <location>
        <position position="215"/>
    </location>
    <ligand>
        <name>Fe cation</name>
        <dbReference type="ChEBI" id="CHEBI:24875"/>
        <note>catalytic</note>
    </ligand>
</feature>
<name>A0A6P8HB16_ACTTE</name>
<dbReference type="GO" id="GO:0035516">
    <property type="term" value="F:broad specificity oxidative DNA demethylase activity"/>
    <property type="evidence" value="ECO:0007669"/>
    <property type="project" value="TreeGrafter"/>
</dbReference>
<evidence type="ECO:0000256" key="6">
    <source>
        <dbReference type="SAM" id="MobiDB-lite"/>
    </source>
</evidence>
<accession>A0A6P8HB16</accession>
<dbReference type="Pfam" id="PF13532">
    <property type="entry name" value="2OG-FeII_Oxy_2"/>
    <property type="match status" value="1"/>
</dbReference>
<dbReference type="SUPFAM" id="SSF51197">
    <property type="entry name" value="Clavaminate synthase-like"/>
    <property type="match status" value="1"/>
</dbReference>
<dbReference type="GO" id="GO:0035513">
    <property type="term" value="P:oxidative RNA demethylation"/>
    <property type="evidence" value="ECO:0007669"/>
    <property type="project" value="TreeGrafter"/>
</dbReference>
<dbReference type="GO" id="GO:0035515">
    <property type="term" value="F:oxidative RNA demethylase activity"/>
    <property type="evidence" value="ECO:0007669"/>
    <property type="project" value="TreeGrafter"/>
</dbReference>
<organism evidence="8 9">
    <name type="scientific">Actinia tenebrosa</name>
    <name type="common">Australian red waratah sea anemone</name>
    <dbReference type="NCBI Taxonomy" id="6105"/>
    <lineage>
        <taxon>Eukaryota</taxon>
        <taxon>Metazoa</taxon>
        <taxon>Cnidaria</taxon>
        <taxon>Anthozoa</taxon>
        <taxon>Hexacorallia</taxon>
        <taxon>Actiniaria</taxon>
        <taxon>Actiniidae</taxon>
        <taxon>Actinia</taxon>
    </lineage>
</organism>
<evidence type="ECO:0000313" key="8">
    <source>
        <dbReference type="Proteomes" id="UP000515163"/>
    </source>
</evidence>
<feature type="compositionally biased region" description="Basic and acidic residues" evidence="6">
    <location>
        <begin position="301"/>
        <end position="313"/>
    </location>
</feature>
<feature type="domain" description="Alpha-ketoglutarate-dependent dioxygenase AlkB-like" evidence="7">
    <location>
        <begin position="144"/>
        <end position="277"/>
    </location>
</feature>
<dbReference type="GO" id="GO:0005634">
    <property type="term" value="C:nucleus"/>
    <property type="evidence" value="ECO:0007669"/>
    <property type="project" value="TreeGrafter"/>
</dbReference>
<protein>
    <submittedName>
        <fullName evidence="9">Nucleic acid dioxygenase ALKBH1-like</fullName>
    </submittedName>
</protein>
<feature type="binding site" evidence="5">
    <location>
        <position position="213"/>
    </location>
    <ligand>
        <name>Fe cation</name>
        <dbReference type="ChEBI" id="CHEBI:24875"/>
        <note>catalytic</note>
    </ligand>
</feature>
<proteinExistence type="predicted"/>
<dbReference type="AlphaFoldDB" id="A0A6P8HB16"/>
<sequence length="393" mass="44903">MADGADEVNQRPSCCNGNINASEDLIRQGYKYYKRKKPPPDFSEVINFNNPETFHGRVSEIPLRKFLHAGHGLRCTRQWKVYQLISCPGFIFIVNPFIKGAQNYWTKRCIEDFTRKPNVSNLDAHMTIKDDESVWELSRNGQDQDLMSRLRWVHLGYQFDYNVVDYKPEHYFGFPKDLSGLMQHIAEAIGYPGYTPEAGIVNYYPIGTSMGGHTDHYELDLSWPLISISFGQPAVFLIGGKAKVIKPTAMFIHSGDIAIMSGESRLAFHAVPRIFKVGEDNEPPDCLKWFGPEEISQSSRNGEESLMDKEKETEPKQLQENFHKASKINENAVLNNGTDDENSDFFCECNERGKMNVLTDVSKDDWSPFAQYLSRTRINVNVRQVHSLDNVVK</sequence>
<dbReference type="PANTHER" id="PTHR16557:SF2">
    <property type="entry name" value="NUCLEIC ACID DIOXYGENASE ALKBH1"/>
    <property type="match status" value="1"/>
</dbReference>
<reference evidence="9" key="1">
    <citation type="submission" date="2025-08" db="UniProtKB">
        <authorList>
            <consortium name="RefSeq"/>
        </authorList>
    </citation>
    <scope>IDENTIFICATION</scope>
    <source>
        <tissue evidence="9">Tentacle</tissue>
    </source>
</reference>
<dbReference type="Gene3D" id="2.60.120.590">
    <property type="entry name" value="Alpha-ketoglutarate-dependent dioxygenase AlkB-like"/>
    <property type="match status" value="1"/>
</dbReference>
<dbReference type="Proteomes" id="UP000515163">
    <property type="component" value="Unplaced"/>
</dbReference>
<keyword evidence="3" id="KW-0560">Oxidoreductase</keyword>
<dbReference type="GO" id="GO:0008198">
    <property type="term" value="F:ferrous iron binding"/>
    <property type="evidence" value="ECO:0007669"/>
    <property type="project" value="TreeGrafter"/>
</dbReference>
<evidence type="ECO:0000259" key="7">
    <source>
        <dbReference type="Pfam" id="PF13532"/>
    </source>
</evidence>
<keyword evidence="2" id="KW-0223">Dioxygenase</keyword>
<dbReference type="PANTHER" id="PTHR16557">
    <property type="entry name" value="ALKYLATED DNA REPAIR PROTEIN ALKB-RELATED"/>
    <property type="match status" value="1"/>
</dbReference>